<reference evidence="5 6" key="1">
    <citation type="submission" date="2022-12" db="EMBL/GenBank/DDBJ databases">
        <title>Chromosome-scale assembly of the Ensete ventricosum genome.</title>
        <authorList>
            <person name="Dussert Y."/>
            <person name="Stocks J."/>
            <person name="Wendawek A."/>
            <person name="Woldeyes F."/>
            <person name="Nichols R.A."/>
            <person name="Borrell J.S."/>
        </authorList>
    </citation>
    <scope>NUCLEOTIDE SEQUENCE [LARGE SCALE GENOMIC DNA]</scope>
    <source>
        <strain evidence="6">cv. Maze</strain>
        <tissue evidence="5">Seeds</tissue>
    </source>
</reference>
<protein>
    <recommendedName>
        <fullName evidence="7">Pentacotripeptide-repeat region of PRORP domain-containing protein</fullName>
    </recommendedName>
</protein>
<name>A0AAV8Q8D7_ENSVE</name>
<evidence type="ECO:0000313" key="5">
    <source>
        <dbReference type="EMBL" id="KAJ8465888.1"/>
    </source>
</evidence>
<feature type="repeat" description="PPR" evidence="3">
    <location>
        <begin position="469"/>
        <end position="503"/>
    </location>
</feature>
<accession>A0AAV8Q8D7</accession>
<feature type="repeat" description="PPR" evidence="3">
    <location>
        <begin position="434"/>
        <end position="468"/>
    </location>
</feature>
<dbReference type="InterPro" id="IPR050667">
    <property type="entry name" value="PPR-containing_protein"/>
</dbReference>
<dbReference type="InterPro" id="IPR011990">
    <property type="entry name" value="TPR-like_helical_dom_sf"/>
</dbReference>
<dbReference type="Pfam" id="PF13041">
    <property type="entry name" value="PPR_2"/>
    <property type="match status" value="3"/>
</dbReference>
<sequence length="709" mass="78911">MEGSLSSSRPAFPTQTTKTPRKSSTNHQNFNLSLPPPPPPPSHSLPLDSLLHHLQHLTQETPTTVHPPQPTNKNPTFPSLRLASTTIHREKAPPASRPRLAVSENGVLFLRDPRLGFLSGAGKSLLRSIVEQPPHDLVPLLESKKDEIFRVDWVSLLKALEILGNWEKALALFEWAGSGSNAEGSRLDAPAIEVIIRALGRHSQHSIASKLFDSIPLEEYCLDIRAYTTLLHAYSRTGKFHKAVALFKQIKAKGLSPTLVTYNVILDVYGRMGRSWSKILEILDEMKSRNVGIDEFTCSTVISACAREGLLEEASMFFEQLKRQGYVPGTVAYNSLLQVYGKAGNYPAVMGVLKEMEDNNCPADAVTYNELVATYARAGFYEEGAAVLDTMTSKGIMPNSVTYSTVISGYGKAGKEDEALALFDQMKKLGCVPNACTYNTMLGMLGKKSRTGEMLDILTDMKSNGCVPNRVTWNTMLAMCAKRGMENYVSQVFDQMKKSGVEPDRDSFNTLIAAYGRCGSSTQALQMYDEMVKAGFSPCTTTYNALLNAISRKGDWIAAESVILHMKKKGFKPNELSYSLLLQTYAKGRHIKGIQAIEEKVYDEKIFPSWVILRTLIIVNLTCRMLNGMEKAFEELKRHGYKPDLVGLRPDLITHNNMMNMIIVDGYCKAKRYEEAMEFVSGILNMDSSFPQQSVNKLTLRVEENKSRQ</sequence>
<proteinExistence type="inferred from homology"/>
<feature type="region of interest" description="Disordered" evidence="4">
    <location>
        <begin position="1"/>
        <end position="47"/>
    </location>
</feature>
<dbReference type="Gene3D" id="1.25.40.10">
    <property type="entry name" value="Tetratricopeptide repeat domain"/>
    <property type="match status" value="4"/>
</dbReference>
<dbReference type="Pfam" id="PF13812">
    <property type="entry name" value="PPR_3"/>
    <property type="match status" value="2"/>
</dbReference>
<dbReference type="PANTHER" id="PTHR47939:SF13">
    <property type="entry name" value="OS03G0201400 PROTEIN"/>
    <property type="match status" value="1"/>
</dbReference>
<evidence type="ECO:0008006" key="7">
    <source>
        <dbReference type="Google" id="ProtNLM"/>
    </source>
</evidence>
<feature type="repeat" description="PPR" evidence="3">
    <location>
        <begin position="364"/>
        <end position="398"/>
    </location>
</feature>
<comment type="caution">
    <text evidence="5">The sequence shown here is derived from an EMBL/GenBank/DDBJ whole genome shotgun (WGS) entry which is preliminary data.</text>
</comment>
<dbReference type="FunFam" id="1.25.40.10:FF:000530">
    <property type="entry name" value="Pentatricopeptide repeat-containing protein At1g74850, chloroplastic"/>
    <property type="match status" value="1"/>
</dbReference>
<evidence type="ECO:0000256" key="3">
    <source>
        <dbReference type="PROSITE-ProRule" id="PRU00708"/>
    </source>
</evidence>
<dbReference type="AlphaFoldDB" id="A0AAV8Q8D7"/>
<feature type="compositionally biased region" description="Pro residues" evidence="4">
    <location>
        <begin position="34"/>
        <end position="43"/>
    </location>
</feature>
<organism evidence="5 6">
    <name type="scientific">Ensete ventricosum</name>
    <name type="common">Abyssinian banana</name>
    <name type="synonym">Musa ensete</name>
    <dbReference type="NCBI Taxonomy" id="4639"/>
    <lineage>
        <taxon>Eukaryota</taxon>
        <taxon>Viridiplantae</taxon>
        <taxon>Streptophyta</taxon>
        <taxon>Embryophyta</taxon>
        <taxon>Tracheophyta</taxon>
        <taxon>Spermatophyta</taxon>
        <taxon>Magnoliopsida</taxon>
        <taxon>Liliopsida</taxon>
        <taxon>Zingiberales</taxon>
        <taxon>Musaceae</taxon>
        <taxon>Ensete</taxon>
    </lineage>
</organism>
<keyword evidence="2" id="KW-0677">Repeat</keyword>
<dbReference type="EMBL" id="JAQQAF010000008">
    <property type="protein sequence ID" value="KAJ8465888.1"/>
    <property type="molecule type" value="Genomic_DNA"/>
</dbReference>
<dbReference type="NCBIfam" id="TIGR00756">
    <property type="entry name" value="PPR"/>
    <property type="match status" value="10"/>
</dbReference>
<gene>
    <name evidence="5" type="ORF">OPV22_028440</name>
</gene>
<dbReference type="InterPro" id="IPR002885">
    <property type="entry name" value="PPR_rpt"/>
</dbReference>
<dbReference type="Pfam" id="PF01535">
    <property type="entry name" value="PPR"/>
    <property type="match status" value="2"/>
</dbReference>
<dbReference type="PROSITE" id="PS51375">
    <property type="entry name" value="PPR"/>
    <property type="match status" value="10"/>
</dbReference>
<evidence type="ECO:0000256" key="2">
    <source>
        <dbReference type="ARBA" id="ARBA00022737"/>
    </source>
</evidence>
<comment type="similarity">
    <text evidence="1">Belongs to the PPR family. P subfamily.</text>
</comment>
<feature type="compositionally biased region" description="Polar residues" evidence="4">
    <location>
        <begin position="1"/>
        <end position="31"/>
    </location>
</feature>
<keyword evidence="6" id="KW-1185">Reference proteome</keyword>
<feature type="repeat" description="PPR" evidence="3">
    <location>
        <begin position="504"/>
        <end position="538"/>
    </location>
</feature>
<feature type="region of interest" description="Disordered" evidence="4">
    <location>
        <begin position="60"/>
        <end position="79"/>
    </location>
</feature>
<feature type="repeat" description="PPR" evidence="3">
    <location>
        <begin position="294"/>
        <end position="328"/>
    </location>
</feature>
<feature type="repeat" description="PPR" evidence="3">
    <location>
        <begin position="329"/>
        <end position="363"/>
    </location>
</feature>
<dbReference type="PANTHER" id="PTHR47939">
    <property type="entry name" value="MEMBRANE-ASSOCIATED SALT-INDUCIBLE PROTEIN-LIKE"/>
    <property type="match status" value="1"/>
</dbReference>
<feature type="repeat" description="PPR" evidence="3">
    <location>
        <begin position="223"/>
        <end position="257"/>
    </location>
</feature>
<feature type="repeat" description="PPR" evidence="3">
    <location>
        <begin position="539"/>
        <end position="573"/>
    </location>
</feature>
<evidence type="ECO:0000256" key="1">
    <source>
        <dbReference type="ARBA" id="ARBA00007626"/>
    </source>
</evidence>
<feature type="repeat" description="PPR" evidence="3">
    <location>
        <begin position="399"/>
        <end position="433"/>
    </location>
</feature>
<dbReference type="Proteomes" id="UP001222027">
    <property type="component" value="Unassembled WGS sequence"/>
</dbReference>
<evidence type="ECO:0000256" key="4">
    <source>
        <dbReference type="SAM" id="MobiDB-lite"/>
    </source>
</evidence>
<feature type="repeat" description="PPR" evidence="3">
    <location>
        <begin position="258"/>
        <end position="293"/>
    </location>
</feature>
<evidence type="ECO:0000313" key="6">
    <source>
        <dbReference type="Proteomes" id="UP001222027"/>
    </source>
</evidence>